<dbReference type="InterPro" id="IPR027417">
    <property type="entry name" value="P-loop_NTPase"/>
</dbReference>
<dbReference type="InterPro" id="IPR032675">
    <property type="entry name" value="LRR_dom_sf"/>
</dbReference>
<evidence type="ECO:0000256" key="5">
    <source>
        <dbReference type="ARBA" id="ARBA00022840"/>
    </source>
</evidence>
<feature type="domain" description="NB-ARC" evidence="6">
    <location>
        <begin position="157"/>
        <end position="325"/>
    </location>
</feature>
<evidence type="ECO:0008006" key="13">
    <source>
        <dbReference type="Google" id="ProtNLM"/>
    </source>
</evidence>
<dbReference type="SUPFAM" id="SSF52058">
    <property type="entry name" value="L domain-like"/>
    <property type="match status" value="2"/>
</dbReference>
<evidence type="ECO:0000259" key="8">
    <source>
        <dbReference type="Pfam" id="PF23559"/>
    </source>
</evidence>
<protein>
    <recommendedName>
        <fullName evidence="13">Rx N-terminal domain-containing protein</fullName>
    </recommendedName>
</protein>
<evidence type="ECO:0000256" key="1">
    <source>
        <dbReference type="ARBA" id="ARBA00022614"/>
    </source>
</evidence>
<dbReference type="Gene3D" id="3.80.10.10">
    <property type="entry name" value="Ribonuclease Inhibitor"/>
    <property type="match status" value="3"/>
</dbReference>
<feature type="domain" description="R13L1/DRL21-like LRR repeat region" evidence="10">
    <location>
        <begin position="691"/>
        <end position="839"/>
    </location>
</feature>
<dbReference type="Gene3D" id="1.20.5.4130">
    <property type="match status" value="1"/>
</dbReference>
<gene>
    <name evidence="11" type="ORF">P3X46_024816</name>
</gene>
<feature type="domain" description="Disease resistance N-terminal" evidence="7">
    <location>
        <begin position="6"/>
        <end position="91"/>
    </location>
</feature>
<dbReference type="Pfam" id="PF23598">
    <property type="entry name" value="LRR_14"/>
    <property type="match status" value="1"/>
</dbReference>
<feature type="domain" description="Disease resistance protein winged helix" evidence="8">
    <location>
        <begin position="412"/>
        <end position="484"/>
    </location>
</feature>
<evidence type="ECO:0000256" key="3">
    <source>
        <dbReference type="ARBA" id="ARBA00022741"/>
    </source>
</evidence>
<organism evidence="11 12">
    <name type="scientific">Hevea brasiliensis</name>
    <name type="common">Para rubber tree</name>
    <name type="synonym">Siphonia brasiliensis</name>
    <dbReference type="NCBI Taxonomy" id="3981"/>
    <lineage>
        <taxon>Eukaryota</taxon>
        <taxon>Viridiplantae</taxon>
        <taxon>Streptophyta</taxon>
        <taxon>Embryophyta</taxon>
        <taxon>Tracheophyta</taxon>
        <taxon>Spermatophyta</taxon>
        <taxon>Magnoliopsida</taxon>
        <taxon>eudicotyledons</taxon>
        <taxon>Gunneridae</taxon>
        <taxon>Pentapetalae</taxon>
        <taxon>rosids</taxon>
        <taxon>fabids</taxon>
        <taxon>Malpighiales</taxon>
        <taxon>Euphorbiaceae</taxon>
        <taxon>Crotonoideae</taxon>
        <taxon>Micrandreae</taxon>
        <taxon>Hevea</taxon>
    </lineage>
</organism>
<dbReference type="PRINTS" id="PR00364">
    <property type="entry name" value="DISEASERSIST"/>
</dbReference>
<name>A0ABQ9L797_HEVBR</name>
<sequence>MADIVLSPVLQVIFDRLASPILQKAADVWGLKDNFKNLQHALLMAQAVLEDAEDQQGTNKAVRTWLSKLKDAAYHAEDLLDQITARTKMSKTVETDWIFSYFRKTGFEYAERLRLMLQELENTAVEGSKFHLRQGSMQSKRRETGPFIIESEIYGRKEDKEKIVKLLLSNEGCVSFIPIVGIGGLGKTTLAQLAHNDEEVTRYFDVKIWVFVSDDFDVQRIMMAIIESATMDKCDSLAMNVLQSKIWALLHKKRYLIVLDDVWIEDHEEWDKLEPLLRAGIDGSKIIVTTRSKKVAFLTTFPTIPYYLKGLAEEDCWKLFKSRAFLQGEEDQYPKLLAIGKEIIKKCGGVPLAAKTLGSLMRFKREEREWLFVQHSELWDLDVYHTGILPALRLSYFHLPSYLKCCFTFCSIFPKRYEIKKEKLIRMWMAEGLIQSDGARKRPEDIGEDYFQDLLWMSFFQDAGDTDGSGISAYKMLDVIHDLAKFVAGKESVIVDQGLPSDNLAQTRHASVIFDFRSPNIPEALFDANHLRTLIFFPGGNTTDGYFKVFNSFPFLRVLDVNTSAFRYYQFGRLLCLRYLDLSYTSIITLDFKIEELPFLQTLILYSCYNLKELPTIAKMLNLRHLNVTRCESLCTMSSIFAEIYRRLGCSSSSRTKCEALSYLSSIPGRSNQLQTLPTIMVGGFLDLMFLGQLNLHGELMIRHLENVLKSDDARNANLVRKDNLDSLGLCWGNNDNVSTLNPWMECKKTMFLGKDRHPSYRPSERHQLSADVAEEVIEGLQPHQNLKVLVVKGYPGTRFPNWTLPNLTEVHFTNCERCICLPVLGALPSLSRLSLHGMPSMRGIGREFYGEETERPFPSLQEFELSNFPNLQEWFDENGRAAFSILRKLIVKKCPKLTSLPLILSLQHLELRDCSAILFNYLQSSSSLRILAIEKVADLISFPGEFLANSPLTSLEIVSCHKICLLPSELGSLKSLKSLKIRWCENLSSLPQGLQNLKALELLEIADCHSIVSMPDDGIGGLSSLRSLSIENCNNLTYLSMSLQNLTCLEHLTVMYCPSLVSMPKDMHHLSALRSLTILSCPQILSLPEELKYVTTLDCLEIGSFPGLMDLPTWIGDISSLRSLIISDCQNLKQLPESLKLLTALQHLSIQACPKIEERCREEVGEDWRKVAHVPYKYIGSPDVGQSSESGSSSV</sequence>
<reference evidence="11" key="1">
    <citation type="journal article" date="2023" name="Plant Biotechnol. J.">
        <title>Chromosome-level wild Hevea brasiliensis genome provides new tools for genomic-assisted breeding and valuable loci to elevate rubber yield.</title>
        <authorList>
            <person name="Cheng H."/>
            <person name="Song X."/>
            <person name="Hu Y."/>
            <person name="Wu T."/>
            <person name="Yang Q."/>
            <person name="An Z."/>
            <person name="Feng S."/>
            <person name="Deng Z."/>
            <person name="Wu W."/>
            <person name="Zeng X."/>
            <person name="Tu M."/>
            <person name="Wang X."/>
            <person name="Huang H."/>
        </authorList>
    </citation>
    <scope>NUCLEOTIDE SEQUENCE</scope>
    <source>
        <strain evidence="11">MT/VB/25A 57/8</strain>
    </source>
</reference>
<keyword evidence="1" id="KW-0433">Leucine-rich repeat</keyword>
<dbReference type="Pfam" id="PF18052">
    <property type="entry name" value="Rx_N"/>
    <property type="match status" value="1"/>
</dbReference>
<keyword evidence="3" id="KW-0547">Nucleotide-binding</keyword>
<proteinExistence type="predicted"/>
<keyword evidence="12" id="KW-1185">Reference proteome</keyword>
<dbReference type="Gene3D" id="1.10.10.10">
    <property type="entry name" value="Winged helix-like DNA-binding domain superfamily/Winged helix DNA-binding domain"/>
    <property type="match status" value="1"/>
</dbReference>
<keyword evidence="5" id="KW-0067">ATP-binding</keyword>
<dbReference type="InterPro" id="IPR058922">
    <property type="entry name" value="WHD_DRP"/>
</dbReference>
<feature type="domain" description="R13L1/DRL21-like LRR repeat region" evidence="10">
    <location>
        <begin position="1090"/>
        <end position="1154"/>
    </location>
</feature>
<dbReference type="Gene3D" id="1.10.8.430">
    <property type="entry name" value="Helical domain of apoptotic protease-activating factors"/>
    <property type="match status" value="1"/>
</dbReference>
<comment type="caution">
    <text evidence="11">The sequence shown here is derived from an EMBL/GenBank/DDBJ whole genome shotgun (WGS) entry which is preliminary data.</text>
</comment>
<evidence type="ECO:0000313" key="12">
    <source>
        <dbReference type="Proteomes" id="UP001174677"/>
    </source>
</evidence>
<dbReference type="Gene3D" id="3.40.50.300">
    <property type="entry name" value="P-loop containing nucleotide triphosphate hydrolases"/>
    <property type="match status" value="1"/>
</dbReference>
<dbReference type="InterPro" id="IPR041118">
    <property type="entry name" value="Rx_N"/>
</dbReference>
<dbReference type="InterPro" id="IPR056789">
    <property type="entry name" value="LRR_R13L1-DRL21"/>
</dbReference>
<evidence type="ECO:0000313" key="11">
    <source>
        <dbReference type="EMBL" id="KAJ9159301.1"/>
    </source>
</evidence>
<dbReference type="PANTHER" id="PTHR36766:SF59">
    <property type="entry name" value="DISEASE RESISTANCE PROTEIN RGA2-LIKE"/>
    <property type="match status" value="1"/>
</dbReference>
<dbReference type="EMBL" id="JARPOI010000014">
    <property type="protein sequence ID" value="KAJ9159301.1"/>
    <property type="molecule type" value="Genomic_DNA"/>
</dbReference>
<dbReference type="InterPro" id="IPR002182">
    <property type="entry name" value="NB-ARC"/>
</dbReference>
<dbReference type="InterPro" id="IPR042197">
    <property type="entry name" value="Apaf_helical"/>
</dbReference>
<dbReference type="SUPFAM" id="SSF52540">
    <property type="entry name" value="P-loop containing nucleoside triphosphate hydrolases"/>
    <property type="match status" value="1"/>
</dbReference>
<keyword evidence="4" id="KW-0611">Plant defense</keyword>
<accession>A0ABQ9L797</accession>
<evidence type="ECO:0000256" key="4">
    <source>
        <dbReference type="ARBA" id="ARBA00022821"/>
    </source>
</evidence>
<dbReference type="InterPro" id="IPR055414">
    <property type="entry name" value="LRR_R13L4/SHOC2-like"/>
</dbReference>
<dbReference type="Pfam" id="PF00931">
    <property type="entry name" value="NB-ARC"/>
    <property type="match status" value="1"/>
</dbReference>
<dbReference type="Proteomes" id="UP001174677">
    <property type="component" value="Chromosome 14"/>
</dbReference>
<dbReference type="PANTHER" id="PTHR36766">
    <property type="entry name" value="PLANT BROAD-SPECTRUM MILDEW RESISTANCE PROTEIN RPW8"/>
    <property type="match status" value="1"/>
</dbReference>
<keyword evidence="2" id="KW-0677">Repeat</keyword>
<evidence type="ECO:0000259" key="6">
    <source>
        <dbReference type="Pfam" id="PF00931"/>
    </source>
</evidence>
<feature type="domain" description="Disease resistance R13L4/SHOC-2-like LRR" evidence="9">
    <location>
        <begin position="530"/>
        <end position="634"/>
    </location>
</feature>
<evidence type="ECO:0000259" key="10">
    <source>
        <dbReference type="Pfam" id="PF25019"/>
    </source>
</evidence>
<evidence type="ECO:0000259" key="7">
    <source>
        <dbReference type="Pfam" id="PF18052"/>
    </source>
</evidence>
<dbReference type="InterPro" id="IPR036388">
    <property type="entry name" value="WH-like_DNA-bd_sf"/>
</dbReference>
<evidence type="ECO:0000256" key="2">
    <source>
        <dbReference type="ARBA" id="ARBA00022737"/>
    </source>
</evidence>
<dbReference type="Pfam" id="PF25019">
    <property type="entry name" value="LRR_R13L1-DRL21"/>
    <property type="match status" value="2"/>
</dbReference>
<dbReference type="Pfam" id="PF23559">
    <property type="entry name" value="WHD_DRP"/>
    <property type="match status" value="1"/>
</dbReference>
<evidence type="ECO:0000259" key="9">
    <source>
        <dbReference type="Pfam" id="PF23598"/>
    </source>
</evidence>